<accession>A0ABU8XY08</accession>
<evidence type="ECO:0000256" key="1">
    <source>
        <dbReference type="PROSITE-ProRule" id="PRU00169"/>
    </source>
</evidence>
<reference evidence="3 4" key="1">
    <citation type="submission" date="2024-01" db="EMBL/GenBank/DDBJ databases">
        <title>Multi-omics insights into the function and evolution of sodium benzoate biodegradation pathways in Benzoatithermus flavus gen. nov., sp. nov. from hot spring.</title>
        <authorList>
            <person name="Hu C.-J."/>
            <person name="Li W.-J."/>
        </authorList>
    </citation>
    <scope>NUCLEOTIDE SEQUENCE [LARGE SCALE GENOMIC DNA]</scope>
    <source>
        <strain evidence="3 4">SYSU G07066</strain>
    </source>
</reference>
<dbReference type="RefSeq" id="WP_418161950.1">
    <property type="nucleotide sequence ID" value="NZ_JBBLZC010000044.1"/>
</dbReference>
<dbReference type="PROSITE" id="PS50110">
    <property type="entry name" value="RESPONSE_REGULATORY"/>
    <property type="match status" value="1"/>
</dbReference>
<dbReference type="InterPro" id="IPR011006">
    <property type="entry name" value="CheY-like_superfamily"/>
</dbReference>
<dbReference type="InterPro" id="IPR021327">
    <property type="entry name" value="DUF2934"/>
</dbReference>
<proteinExistence type="predicted"/>
<feature type="domain" description="Response regulatory" evidence="2">
    <location>
        <begin position="10"/>
        <end position="121"/>
    </location>
</feature>
<sequence length="181" mass="20090">MVADDLDGVHVLVAEDSFVVALDLENTLTAFGCRVLGPVASVAAGLVLLERQRPDLALLDVELQDGWVTPLAEALARRNVPFLLVTGYEGGHLVQPLLCTAPRLTKPWSEHDLARALERLWWQQRVRERAYAIWEQEGRPEGRAERHWLMAEGELRAARPRALARAAGMHRDLPCPAAPIA</sequence>
<evidence type="ECO:0000259" key="2">
    <source>
        <dbReference type="PROSITE" id="PS50110"/>
    </source>
</evidence>
<name>A0ABU8XY08_9PROT</name>
<dbReference type="Pfam" id="PF11154">
    <property type="entry name" value="DUF2934"/>
    <property type="match status" value="1"/>
</dbReference>
<keyword evidence="1" id="KW-0597">Phosphoprotein</keyword>
<dbReference type="Proteomes" id="UP001375743">
    <property type="component" value="Unassembled WGS sequence"/>
</dbReference>
<feature type="modified residue" description="4-aspartylphosphate" evidence="1">
    <location>
        <position position="60"/>
    </location>
</feature>
<dbReference type="SMART" id="SM00448">
    <property type="entry name" value="REC"/>
    <property type="match status" value="1"/>
</dbReference>
<dbReference type="EMBL" id="JBBLZC010000044">
    <property type="protein sequence ID" value="MEK0086106.1"/>
    <property type="molecule type" value="Genomic_DNA"/>
</dbReference>
<organism evidence="3 4">
    <name type="scientific">Benzoatithermus flavus</name>
    <dbReference type="NCBI Taxonomy" id="3108223"/>
    <lineage>
        <taxon>Bacteria</taxon>
        <taxon>Pseudomonadati</taxon>
        <taxon>Pseudomonadota</taxon>
        <taxon>Alphaproteobacteria</taxon>
        <taxon>Geminicoccales</taxon>
        <taxon>Geminicoccaceae</taxon>
        <taxon>Benzoatithermus</taxon>
    </lineage>
</organism>
<keyword evidence="4" id="KW-1185">Reference proteome</keyword>
<protein>
    <submittedName>
        <fullName evidence="3">DUF2934 domain-containing protein</fullName>
    </submittedName>
</protein>
<dbReference type="InterPro" id="IPR001789">
    <property type="entry name" value="Sig_transdc_resp-reg_receiver"/>
</dbReference>
<dbReference type="Gene3D" id="3.40.50.2300">
    <property type="match status" value="1"/>
</dbReference>
<gene>
    <name evidence="3" type="ORF">U1T56_23355</name>
</gene>
<evidence type="ECO:0000313" key="4">
    <source>
        <dbReference type="Proteomes" id="UP001375743"/>
    </source>
</evidence>
<dbReference type="SUPFAM" id="SSF52172">
    <property type="entry name" value="CheY-like"/>
    <property type="match status" value="1"/>
</dbReference>
<evidence type="ECO:0000313" key="3">
    <source>
        <dbReference type="EMBL" id="MEK0086106.1"/>
    </source>
</evidence>
<comment type="caution">
    <text evidence="3">The sequence shown here is derived from an EMBL/GenBank/DDBJ whole genome shotgun (WGS) entry which is preliminary data.</text>
</comment>